<dbReference type="AlphaFoldDB" id="A0A8J2WSX8"/>
<comment type="caution">
    <text evidence="2">The sequence shown here is derived from an EMBL/GenBank/DDBJ whole genome shotgun (WGS) entry which is preliminary data.</text>
</comment>
<name>A0A8J2WSX8_9STRA</name>
<organism evidence="2 3">
    <name type="scientific">Pelagomonas calceolata</name>
    <dbReference type="NCBI Taxonomy" id="35677"/>
    <lineage>
        <taxon>Eukaryota</taxon>
        <taxon>Sar</taxon>
        <taxon>Stramenopiles</taxon>
        <taxon>Ochrophyta</taxon>
        <taxon>Pelagophyceae</taxon>
        <taxon>Pelagomonadales</taxon>
        <taxon>Pelagomonadaceae</taxon>
        <taxon>Pelagomonas</taxon>
    </lineage>
</organism>
<dbReference type="Proteomes" id="UP000789595">
    <property type="component" value="Unassembled WGS sequence"/>
</dbReference>
<sequence>CNSHYVSHFAAFFIVVGAKTSAGKSCMAFSLLSKPEDGYYGNDPSAGSPTETLLRLHLPLNSELACSNPEISPNHSIGRCDGRCVQRAGT</sequence>
<reference evidence="2" key="1">
    <citation type="submission" date="2021-11" db="EMBL/GenBank/DDBJ databases">
        <authorList>
            <consortium name="Genoscope - CEA"/>
            <person name="William W."/>
        </authorList>
    </citation>
    <scope>NUCLEOTIDE SEQUENCE</scope>
</reference>
<evidence type="ECO:0000313" key="3">
    <source>
        <dbReference type="Proteomes" id="UP000789595"/>
    </source>
</evidence>
<dbReference type="OrthoDB" id="10264344at2759"/>
<gene>
    <name evidence="1" type="ORF">PECAL_2P00670</name>
    <name evidence="2" type="ORF">PECAL_2P00760</name>
</gene>
<protein>
    <submittedName>
        <fullName evidence="2">Uncharacterized protein</fullName>
    </submittedName>
</protein>
<proteinExistence type="predicted"/>
<dbReference type="EMBL" id="CAKKNE010000002">
    <property type="protein sequence ID" value="CAH0367069.1"/>
    <property type="molecule type" value="Genomic_DNA"/>
</dbReference>
<evidence type="ECO:0000313" key="1">
    <source>
        <dbReference type="EMBL" id="CAH0367069.1"/>
    </source>
</evidence>
<feature type="non-terminal residue" evidence="2">
    <location>
        <position position="90"/>
    </location>
</feature>
<accession>A0A8J2WSX8</accession>
<dbReference type="EMBL" id="CAKKNE010000002">
    <property type="protein sequence ID" value="CAH0367072.1"/>
    <property type="molecule type" value="Genomic_DNA"/>
</dbReference>
<evidence type="ECO:0000313" key="2">
    <source>
        <dbReference type="EMBL" id="CAH0367072.1"/>
    </source>
</evidence>
<keyword evidence="3" id="KW-1185">Reference proteome</keyword>